<reference evidence="1" key="2">
    <citation type="submission" date="2020-09" db="EMBL/GenBank/DDBJ databases">
        <authorList>
            <person name="Sun Q."/>
            <person name="Sedlacek I."/>
        </authorList>
    </citation>
    <scope>NUCLEOTIDE SEQUENCE</scope>
    <source>
        <strain evidence="1">CCM 7897</strain>
    </source>
</reference>
<proteinExistence type="predicted"/>
<dbReference type="RefSeq" id="WP_188579781.1">
    <property type="nucleotide sequence ID" value="NZ_BMCT01000003.1"/>
</dbReference>
<evidence type="ECO:0000313" key="1">
    <source>
        <dbReference type="EMBL" id="GGF66724.1"/>
    </source>
</evidence>
<dbReference type="AlphaFoldDB" id="A0A917C2C8"/>
<keyword evidence="2" id="KW-1185">Reference proteome</keyword>
<evidence type="ECO:0000313" key="2">
    <source>
        <dbReference type="Proteomes" id="UP000606044"/>
    </source>
</evidence>
<sequence>MSAAVAPSEAHEALDDEAFMSAEDLQKYMDQISLAKASRRSDALDGVEAARQELVKTLSEPVDLTPDRIAELKRTLAHKMRSAAERGQNEIMVMRFPNALCTDHGRTINNSAENWPESLTGRPCQAYEFWREHLQPAGFRLKAMIIEWPNGMPGDVGFFLSWS</sequence>
<gene>
    <name evidence="1" type="ORF">GCM10007301_27990</name>
</gene>
<dbReference type="EMBL" id="BMCT01000003">
    <property type="protein sequence ID" value="GGF66724.1"/>
    <property type="molecule type" value="Genomic_DNA"/>
</dbReference>
<dbReference type="Proteomes" id="UP000606044">
    <property type="component" value="Unassembled WGS sequence"/>
</dbReference>
<accession>A0A917C2C8</accession>
<comment type="caution">
    <text evidence="1">The sequence shown here is derived from an EMBL/GenBank/DDBJ whole genome shotgun (WGS) entry which is preliminary data.</text>
</comment>
<organism evidence="1 2">
    <name type="scientific">Azorhizobium oxalatiphilum</name>
    <dbReference type="NCBI Taxonomy" id="980631"/>
    <lineage>
        <taxon>Bacteria</taxon>
        <taxon>Pseudomonadati</taxon>
        <taxon>Pseudomonadota</taxon>
        <taxon>Alphaproteobacteria</taxon>
        <taxon>Hyphomicrobiales</taxon>
        <taxon>Xanthobacteraceae</taxon>
        <taxon>Azorhizobium</taxon>
    </lineage>
</organism>
<protein>
    <submittedName>
        <fullName evidence="1">Uncharacterized protein</fullName>
    </submittedName>
</protein>
<name>A0A917C2C8_9HYPH</name>
<reference evidence="1" key="1">
    <citation type="journal article" date="2014" name="Int. J. Syst. Evol. Microbiol.">
        <title>Complete genome sequence of Corynebacterium casei LMG S-19264T (=DSM 44701T), isolated from a smear-ripened cheese.</title>
        <authorList>
            <consortium name="US DOE Joint Genome Institute (JGI-PGF)"/>
            <person name="Walter F."/>
            <person name="Albersmeier A."/>
            <person name="Kalinowski J."/>
            <person name="Ruckert C."/>
        </authorList>
    </citation>
    <scope>NUCLEOTIDE SEQUENCE</scope>
    <source>
        <strain evidence="1">CCM 7897</strain>
    </source>
</reference>